<name>A0A2M7W358_9BACT</name>
<protein>
    <submittedName>
        <fullName evidence="2">Uncharacterized protein</fullName>
    </submittedName>
</protein>
<keyword evidence="1" id="KW-0812">Transmembrane</keyword>
<reference evidence="3" key="1">
    <citation type="submission" date="2017-09" db="EMBL/GenBank/DDBJ databases">
        <title>Depth-based differentiation of microbial function through sediment-hosted aquifers and enrichment of novel symbionts in the deep terrestrial subsurface.</title>
        <authorList>
            <person name="Probst A.J."/>
            <person name="Ladd B."/>
            <person name="Jarett J.K."/>
            <person name="Geller-Mcgrath D.E."/>
            <person name="Sieber C.M.K."/>
            <person name="Emerson J.B."/>
            <person name="Anantharaman K."/>
            <person name="Thomas B.C."/>
            <person name="Malmstrom R."/>
            <person name="Stieglmeier M."/>
            <person name="Klingl A."/>
            <person name="Woyke T."/>
            <person name="Ryan C.M."/>
            <person name="Banfield J.F."/>
        </authorList>
    </citation>
    <scope>NUCLEOTIDE SEQUENCE [LARGE SCALE GENOMIC DNA]</scope>
</reference>
<gene>
    <name evidence="2" type="ORF">COX64_00365</name>
</gene>
<feature type="transmembrane region" description="Helical" evidence="1">
    <location>
        <begin position="119"/>
        <end position="137"/>
    </location>
</feature>
<dbReference type="Proteomes" id="UP000228952">
    <property type="component" value="Unassembled WGS sequence"/>
</dbReference>
<organism evidence="2 3">
    <name type="scientific">Candidatus Dojkabacteria bacterium CG_4_10_14_0_2_um_filter_Dojkabacteria_WS6_41_15</name>
    <dbReference type="NCBI Taxonomy" id="2014249"/>
    <lineage>
        <taxon>Bacteria</taxon>
        <taxon>Candidatus Dojkabacteria</taxon>
    </lineage>
</organism>
<keyword evidence="1" id="KW-0472">Membrane</keyword>
<evidence type="ECO:0000313" key="2">
    <source>
        <dbReference type="EMBL" id="PJA15755.1"/>
    </source>
</evidence>
<dbReference type="AlphaFoldDB" id="A0A2M7W358"/>
<sequence>MSEFLKRYIETSLFAATVLLFAKLVGVWIGLSITKVTFSLVTVPEIFTYVSVASLDQVRQVSTIADGVFVATLVVVGTLVLIKTILFNDLTRHPRVLVKVIHYNLTGWLEDGQSMYPRLFAWGTFFWLACILVVRDYMVAKIPLALPITLGLFTVIYSYQVFNFLETHISDMISYLYGTKRKTT</sequence>
<proteinExistence type="predicted"/>
<feature type="transmembrane region" description="Helical" evidence="1">
    <location>
        <begin position="67"/>
        <end position="87"/>
    </location>
</feature>
<comment type="caution">
    <text evidence="2">The sequence shown here is derived from an EMBL/GenBank/DDBJ whole genome shotgun (WGS) entry which is preliminary data.</text>
</comment>
<dbReference type="EMBL" id="PFQB01000009">
    <property type="protein sequence ID" value="PJA15755.1"/>
    <property type="molecule type" value="Genomic_DNA"/>
</dbReference>
<evidence type="ECO:0000256" key="1">
    <source>
        <dbReference type="SAM" id="Phobius"/>
    </source>
</evidence>
<evidence type="ECO:0000313" key="3">
    <source>
        <dbReference type="Proteomes" id="UP000228952"/>
    </source>
</evidence>
<accession>A0A2M7W358</accession>
<feature type="transmembrane region" description="Helical" evidence="1">
    <location>
        <begin position="12"/>
        <end position="31"/>
    </location>
</feature>
<keyword evidence="1" id="KW-1133">Transmembrane helix</keyword>
<feature type="transmembrane region" description="Helical" evidence="1">
    <location>
        <begin position="144"/>
        <end position="162"/>
    </location>
</feature>